<dbReference type="Gene3D" id="3.30.540.10">
    <property type="entry name" value="Fructose-1,6-Bisphosphatase, subunit A, domain 1"/>
    <property type="match status" value="1"/>
</dbReference>
<keyword evidence="7" id="KW-0963">Cytoplasm</keyword>
<feature type="binding site" evidence="7">
    <location>
        <position position="230"/>
    </location>
    <ligand>
        <name>Mg(2+)</name>
        <dbReference type="ChEBI" id="CHEBI:18420"/>
        <label>2</label>
    </ligand>
</feature>
<feature type="domain" description="Fructose-1-6-bisphosphatase class 1 C-terminal" evidence="9">
    <location>
        <begin position="159"/>
        <end position="281"/>
    </location>
</feature>
<dbReference type="RefSeq" id="WP_232569719.1">
    <property type="nucleotide sequence ID" value="NZ_CP089466.1"/>
</dbReference>
<dbReference type="PRINTS" id="PR01958">
    <property type="entry name" value="S17BPHPHTASE"/>
</dbReference>
<dbReference type="SUPFAM" id="SSF56655">
    <property type="entry name" value="Carbohydrate phosphatase"/>
    <property type="match status" value="1"/>
</dbReference>
<feature type="binding site" evidence="7">
    <location>
        <position position="67"/>
    </location>
    <ligand>
        <name>Mg(2+)</name>
        <dbReference type="ChEBI" id="CHEBI:18420"/>
        <label>1</label>
    </ligand>
</feature>
<dbReference type="HAMAP" id="MF_01855">
    <property type="entry name" value="FBPase_class1"/>
    <property type="match status" value="1"/>
</dbReference>
<comment type="caution">
    <text evidence="10">The sequence shown here is derived from an EMBL/GenBank/DDBJ whole genome shotgun (WGS) entry which is preliminary data.</text>
</comment>
<feature type="binding site" evidence="7">
    <location>
        <position position="90"/>
    </location>
    <ligand>
        <name>Mg(2+)</name>
        <dbReference type="ChEBI" id="CHEBI:18420"/>
        <label>2</label>
    </ligand>
</feature>
<feature type="binding site" evidence="7">
    <location>
        <begin position="90"/>
        <end position="93"/>
    </location>
    <ligand>
        <name>substrate</name>
    </ligand>
</feature>
<dbReference type="InterPro" id="IPR000146">
    <property type="entry name" value="FBPase_class-1"/>
</dbReference>
<comment type="catalytic activity">
    <reaction evidence="7">
        <text>beta-D-fructose 1,6-bisphosphate + H2O = beta-D-fructose 6-phosphate + phosphate</text>
        <dbReference type="Rhea" id="RHEA:11064"/>
        <dbReference type="ChEBI" id="CHEBI:15377"/>
        <dbReference type="ChEBI" id="CHEBI:32966"/>
        <dbReference type="ChEBI" id="CHEBI:43474"/>
        <dbReference type="ChEBI" id="CHEBI:57634"/>
        <dbReference type="EC" id="3.1.3.11"/>
    </reaction>
</comment>
<feature type="binding site" evidence="7">
    <location>
        <position position="89"/>
    </location>
    <ligand>
        <name>Mg(2+)</name>
        <dbReference type="ChEBI" id="CHEBI:18420"/>
        <label>1</label>
    </ligand>
</feature>
<dbReference type="GO" id="GO:0006094">
    <property type="term" value="P:gluconeogenesis"/>
    <property type="evidence" value="ECO:0007669"/>
    <property type="project" value="UniProtKB-UniRule"/>
</dbReference>
<keyword evidence="11" id="KW-1185">Reference proteome</keyword>
<dbReference type="InterPro" id="IPR023079">
    <property type="entry name" value="SBPase"/>
</dbReference>
<dbReference type="Proteomes" id="UP001595660">
    <property type="component" value="Unassembled WGS sequence"/>
</dbReference>
<evidence type="ECO:0000256" key="2">
    <source>
        <dbReference type="ARBA" id="ARBA00022723"/>
    </source>
</evidence>
<comment type="subcellular location">
    <subcellularLocation>
        <location evidence="7">Cytoplasm</location>
    </subcellularLocation>
</comment>
<dbReference type="EC" id="3.1.3.11" evidence="7"/>
<comment type="subunit">
    <text evidence="7">Homotetramer.</text>
</comment>
<feature type="domain" description="Fructose-1-6-bisphosphatase class I N-terminal" evidence="8">
    <location>
        <begin position="29"/>
        <end position="146"/>
    </location>
</feature>
<comment type="caution">
    <text evidence="7">Lacks conserved residue(s) required for the propagation of feature annotation.</text>
</comment>
<keyword evidence="4 7" id="KW-0460">Magnesium</keyword>
<dbReference type="EMBL" id="JBHRWN010000002">
    <property type="protein sequence ID" value="MFC3478822.1"/>
    <property type="molecule type" value="Genomic_DNA"/>
</dbReference>
<dbReference type="AlphaFoldDB" id="A0ABD5NIL3"/>
<evidence type="ECO:0000256" key="3">
    <source>
        <dbReference type="ARBA" id="ARBA00022801"/>
    </source>
</evidence>
<feature type="binding site" evidence="7">
    <location>
        <position position="87"/>
    </location>
    <ligand>
        <name>Mg(2+)</name>
        <dbReference type="ChEBI" id="CHEBI:18420"/>
        <label>2</label>
    </ligand>
</feature>
<dbReference type="GO" id="GO:0042132">
    <property type="term" value="F:fructose 1,6-bisphosphate 1-phosphatase activity"/>
    <property type="evidence" value="ECO:0007669"/>
    <property type="project" value="UniProtKB-UniRule"/>
</dbReference>
<organism evidence="10 11">
    <name type="scientific">Halobacterium litoreum</name>
    <dbReference type="NCBI Taxonomy" id="2039234"/>
    <lineage>
        <taxon>Archaea</taxon>
        <taxon>Methanobacteriati</taxon>
        <taxon>Methanobacteriota</taxon>
        <taxon>Stenosarchaea group</taxon>
        <taxon>Halobacteria</taxon>
        <taxon>Halobacteriales</taxon>
        <taxon>Halobacteriaceae</taxon>
        <taxon>Halobacterium</taxon>
    </lineage>
</organism>
<keyword evidence="3 7" id="KW-0378">Hydrolase</keyword>
<proteinExistence type="inferred from homology"/>
<protein>
    <recommendedName>
        <fullName evidence="7">Fructose-1,6-bisphosphatase class 1</fullName>
        <shortName evidence="7">FBPase class 1</shortName>
        <ecNumber evidence="7">3.1.3.11</ecNumber>
    </recommendedName>
    <alternativeName>
        <fullName evidence="7">D-fructose-1,6-bisphosphate 1-phosphohydrolase class 1</fullName>
    </alternativeName>
</protein>
<evidence type="ECO:0000313" key="10">
    <source>
        <dbReference type="EMBL" id="MFC3478822.1"/>
    </source>
</evidence>
<dbReference type="GO" id="GO:0005737">
    <property type="term" value="C:cytoplasm"/>
    <property type="evidence" value="ECO:0007669"/>
    <property type="project" value="UniProtKB-SubCell"/>
</dbReference>
<name>A0ABD5NIL3_9EURY</name>
<comment type="pathway">
    <text evidence="6">Carbohydrate biosynthesis.</text>
</comment>
<evidence type="ECO:0000256" key="6">
    <source>
        <dbReference type="ARBA" id="ARBA00024331"/>
    </source>
</evidence>
<accession>A0ABD5NIL3</accession>
<dbReference type="PANTHER" id="PTHR11556:SF35">
    <property type="entry name" value="SEDOHEPTULOSE-1,7-BISPHOSPHATASE, CHLOROPLASTIC"/>
    <property type="match status" value="1"/>
</dbReference>
<keyword evidence="5 7" id="KW-0119">Carbohydrate metabolism</keyword>
<reference evidence="10 11" key="1">
    <citation type="journal article" date="2019" name="Int. J. Syst. Evol. Microbiol.">
        <title>The Global Catalogue of Microorganisms (GCM) 10K type strain sequencing project: providing services to taxonomists for standard genome sequencing and annotation.</title>
        <authorList>
            <consortium name="The Broad Institute Genomics Platform"/>
            <consortium name="The Broad Institute Genome Sequencing Center for Infectious Disease"/>
            <person name="Wu L."/>
            <person name="Ma J."/>
        </authorList>
    </citation>
    <scope>NUCLEOTIDE SEQUENCE [LARGE SCALE GENOMIC DNA]</scope>
    <source>
        <strain evidence="10 11">CGMCC 1.12562</strain>
    </source>
</reference>
<sequence>MSGPVERVFDAAADAAPEIRGGLPERRAKAESENESGEVQLEADVWADDLLFDRIADIEGVNWYASEEREDVLTVGDADDGYAVALDPLDGSSNVKSNNPCGTVVGVYDQPLPAPGSSLVAAGFVLYGPTTTMVVARDGEATEYLVEADGRTDLGPVELPEEPTVYGFGGRVPDWTEAFEAFVRDVEDDLKLRYGGAMIADVNQVLVYGGAFGYPGLRSAPEGKLRAHFESMPVAYVVECAGGASSDGSGSLLDLDPDSVHERTPTFVGHRSVMDDLEAALSD</sequence>
<evidence type="ECO:0000256" key="1">
    <source>
        <dbReference type="ARBA" id="ARBA00010941"/>
    </source>
</evidence>
<keyword evidence="2 7" id="KW-0479">Metal-binding</keyword>
<comment type="similarity">
    <text evidence="1 7">Belongs to the FBPase class 1 family.</text>
</comment>
<gene>
    <name evidence="7" type="primary">fbp</name>
    <name evidence="10" type="ORF">ACFOKC_13915</name>
</gene>
<evidence type="ECO:0000256" key="4">
    <source>
        <dbReference type="ARBA" id="ARBA00022842"/>
    </source>
</evidence>
<feature type="binding site" evidence="7">
    <location>
        <position position="194"/>
    </location>
    <ligand>
        <name>substrate</name>
    </ligand>
</feature>
<dbReference type="PIRSF" id="PIRSF000904">
    <property type="entry name" value="FBPtase_SBPase"/>
    <property type="match status" value="1"/>
</dbReference>
<dbReference type="GO" id="GO:0000287">
    <property type="term" value="F:magnesium ion binding"/>
    <property type="evidence" value="ECO:0007669"/>
    <property type="project" value="UniProtKB-UniRule"/>
</dbReference>
<dbReference type="PANTHER" id="PTHR11556">
    <property type="entry name" value="FRUCTOSE-1,6-BISPHOSPHATASE-RELATED"/>
    <property type="match status" value="1"/>
</dbReference>
<evidence type="ECO:0000259" key="8">
    <source>
        <dbReference type="Pfam" id="PF00316"/>
    </source>
</evidence>
<feature type="binding site" evidence="7">
    <location>
        <position position="87"/>
    </location>
    <ligand>
        <name>Mg(2+)</name>
        <dbReference type="ChEBI" id="CHEBI:18420"/>
        <label>1</label>
    </ligand>
</feature>
<dbReference type="Pfam" id="PF00316">
    <property type="entry name" value="FBPase"/>
    <property type="match status" value="1"/>
</dbReference>
<evidence type="ECO:0000259" key="9">
    <source>
        <dbReference type="Pfam" id="PF18913"/>
    </source>
</evidence>
<dbReference type="Gene3D" id="3.40.190.80">
    <property type="match status" value="1"/>
</dbReference>
<dbReference type="InterPro" id="IPR044015">
    <property type="entry name" value="FBPase_C_dom"/>
</dbReference>
<comment type="cofactor">
    <cofactor evidence="7">
        <name>Mg(2+)</name>
        <dbReference type="ChEBI" id="CHEBI:18420"/>
    </cofactor>
    <text evidence="7">Binds 2 magnesium ions per subunit.</text>
</comment>
<dbReference type="GeneID" id="69118163"/>
<evidence type="ECO:0000313" key="11">
    <source>
        <dbReference type="Proteomes" id="UP001595660"/>
    </source>
</evidence>
<evidence type="ECO:0000256" key="5">
    <source>
        <dbReference type="ARBA" id="ARBA00023277"/>
    </source>
</evidence>
<dbReference type="InterPro" id="IPR033391">
    <property type="entry name" value="FBPase_N"/>
</dbReference>
<evidence type="ECO:0000256" key="7">
    <source>
        <dbReference type="HAMAP-Rule" id="MF_01855"/>
    </source>
</evidence>
<feature type="binding site" evidence="7">
    <location>
        <position position="224"/>
    </location>
    <ligand>
        <name>substrate</name>
    </ligand>
</feature>
<dbReference type="Pfam" id="PF18913">
    <property type="entry name" value="FBPase_C"/>
    <property type="match status" value="1"/>
</dbReference>